<reference evidence="1 2" key="1">
    <citation type="submission" date="2016-11" db="EMBL/GenBank/DDBJ databases">
        <authorList>
            <person name="Jaros S."/>
            <person name="Januszkiewicz K."/>
            <person name="Wedrychowicz H."/>
        </authorList>
    </citation>
    <scope>NUCLEOTIDE SEQUENCE [LARGE SCALE GENOMIC DNA]</scope>
    <source>
        <strain evidence="1 2">GAS138</strain>
    </source>
</reference>
<dbReference type="RefSeq" id="WP_154072027.1">
    <property type="nucleotide sequence ID" value="NZ_LT670817.1"/>
</dbReference>
<organism evidence="1 2">
    <name type="scientific">Bradyrhizobium erythrophlei</name>
    <dbReference type="NCBI Taxonomy" id="1437360"/>
    <lineage>
        <taxon>Bacteria</taxon>
        <taxon>Pseudomonadati</taxon>
        <taxon>Pseudomonadota</taxon>
        <taxon>Alphaproteobacteria</taxon>
        <taxon>Hyphomicrobiales</taxon>
        <taxon>Nitrobacteraceae</taxon>
        <taxon>Bradyrhizobium</taxon>
    </lineage>
</organism>
<protein>
    <submittedName>
        <fullName evidence="1">Uncharacterized protein</fullName>
    </submittedName>
</protein>
<gene>
    <name evidence="1" type="ORF">SAMN05443248_1103</name>
</gene>
<evidence type="ECO:0000313" key="2">
    <source>
        <dbReference type="Proteomes" id="UP000189796"/>
    </source>
</evidence>
<proteinExistence type="predicted"/>
<accession>A0A1M5IRX6</accession>
<dbReference type="AlphaFoldDB" id="A0A1M5IRX6"/>
<dbReference type="Proteomes" id="UP000189796">
    <property type="component" value="Chromosome I"/>
</dbReference>
<name>A0A1M5IRX6_9BRAD</name>
<evidence type="ECO:0000313" key="1">
    <source>
        <dbReference type="EMBL" id="SHG31011.1"/>
    </source>
</evidence>
<dbReference type="EMBL" id="LT670817">
    <property type="protein sequence ID" value="SHG31011.1"/>
    <property type="molecule type" value="Genomic_DNA"/>
</dbReference>
<sequence>MMKTLFATAATTAVEFAIAQAALRPPGDIKTGIMNLETSCKPEAENLFQPRDAVPAHSR</sequence>